<protein>
    <submittedName>
        <fullName evidence="1">Uncharacterized protein</fullName>
    </submittedName>
</protein>
<dbReference type="Proteomes" id="UP001148838">
    <property type="component" value="Unassembled WGS sequence"/>
</dbReference>
<organism evidence="1 2">
    <name type="scientific">Periplaneta americana</name>
    <name type="common">American cockroach</name>
    <name type="synonym">Blatta americana</name>
    <dbReference type="NCBI Taxonomy" id="6978"/>
    <lineage>
        <taxon>Eukaryota</taxon>
        <taxon>Metazoa</taxon>
        <taxon>Ecdysozoa</taxon>
        <taxon>Arthropoda</taxon>
        <taxon>Hexapoda</taxon>
        <taxon>Insecta</taxon>
        <taxon>Pterygota</taxon>
        <taxon>Neoptera</taxon>
        <taxon>Polyneoptera</taxon>
        <taxon>Dictyoptera</taxon>
        <taxon>Blattodea</taxon>
        <taxon>Blattoidea</taxon>
        <taxon>Blattidae</taxon>
        <taxon>Blattinae</taxon>
        <taxon>Periplaneta</taxon>
    </lineage>
</organism>
<evidence type="ECO:0000313" key="1">
    <source>
        <dbReference type="EMBL" id="KAJ4451204.1"/>
    </source>
</evidence>
<keyword evidence="2" id="KW-1185">Reference proteome</keyword>
<evidence type="ECO:0000313" key="2">
    <source>
        <dbReference type="Proteomes" id="UP001148838"/>
    </source>
</evidence>
<reference evidence="1 2" key="1">
    <citation type="journal article" date="2022" name="Allergy">
        <title>Genome assembly and annotation of Periplaneta americana reveal a comprehensive cockroach allergen profile.</title>
        <authorList>
            <person name="Wang L."/>
            <person name="Xiong Q."/>
            <person name="Saelim N."/>
            <person name="Wang L."/>
            <person name="Nong W."/>
            <person name="Wan A.T."/>
            <person name="Shi M."/>
            <person name="Liu X."/>
            <person name="Cao Q."/>
            <person name="Hui J.H.L."/>
            <person name="Sookrung N."/>
            <person name="Leung T.F."/>
            <person name="Tungtrongchitr A."/>
            <person name="Tsui S.K.W."/>
        </authorList>
    </citation>
    <scope>NUCLEOTIDE SEQUENCE [LARGE SCALE GENOMIC DNA]</scope>
    <source>
        <strain evidence="1">PWHHKU_190912</strain>
    </source>
</reference>
<accession>A0ABQ8U0E7</accession>
<name>A0ABQ8U0E7_PERAM</name>
<proteinExistence type="predicted"/>
<dbReference type="EMBL" id="JAJSOF020000001">
    <property type="protein sequence ID" value="KAJ4451204.1"/>
    <property type="molecule type" value="Genomic_DNA"/>
</dbReference>
<sequence>MPSTWAGIEPAISSTASADQLRYRGRSRCYSRKGLSKLWFHSQFHDMSRSEQKWWVSESNSEPSGPGLNSRLGRVAWVRFFGFFPLTPMDEYQKLSPTYLVLARTVRHYAMSGITKSGPQSLKLFATRDIPPMKKSMVHRKQEAVGELIY</sequence>
<gene>
    <name evidence="1" type="ORF">ANN_02664</name>
</gene>
<comment type="caution">
    <text evidence="1">The sequence shown here is derived from an EMBL/GenBank/DDBJ whole genome shotgun (WGS) entry which is preliminary data.</text>
</comment>